<organism evidence="1 2">
    <name type="scientific">Nocardioides ganghwensis</name>
    <dbReference type="NCBI Taxonomy" id="252230"/>
    <lineage>
        <taxon>Bacteria</taxon>
        <taxon>Bacillati</taxon>
        <taxon>Actinomycetota</taxon>
        <taxon>Actinomycetes</taxon>
        <taxon>Propionibacteriales</taxon>
        <taxon>Nocardioidaceae</taxon>
        <taxon>Nocardioides</taxon>
    </lineage>
</organism>
<dbReference type="GO" id="GO:0047661">
    <property type="term" value="F:amino-acid racemase activity"/>
    <property type="evidence" value="ECO:0007669"/>
    <property type="project" value="InterPro"/>
</dbReference>
<comment type="caution">
    <text evidence="1">The sequence shown here is derived from an EMBL/GenBank/DDBJ whole genome shotgun (WGS) entry which is preliminary data.</text>
</comment>
<dbReference type="OrthoDB" id="9803739at2"/>
<dbReference type="InterPro" id="IPR015942">
    <property type="entry name" value="Asp/Glu/hydantoin_racemase"/>
</dbReference>
<gene>
    <name evidence="1" type="ORF">EUA07_11750</name>
</gene>
<reference evidence="1 2" key="1">
    <citation type="submission" date="2019-01" db="EMBL/GenBank/DDBJ databases">
        <title>Novel species of Nocardioides.</title>
        <authorList>
            <person name="Liu Q."/>
            <person name="Xin Y.-H."/>
        </authorList>
    </citation>
    <scope>NUCLEOTIDE SEQUENCE [LARGE SCALE GENOMIC DNA]</scope>
    <source>
        <strain evidence="1 2">CGMCC 4.6875</strain>
    </source>
</reference>
<evidence type="ECO:0000313" key="1">
    <source>
        <dbReference type="EMBL" id="RYC01581.1"/>
    </source>
</evidence>
<accession>A0A4V1RMG8</accession>
<dbReference type="AlphaFoldDB" id="A0A4V1RMG8"/>
<keyword evidence="2" id="KW-1185">Reference proteome</keyword>
<dbReference type="EMBL" id="SDWU01000011">
    <property type="protein sequence ID" value="RYC01581.1"/>
    <property type="molecule type" value="Genomic_DNA"/>
</dbReference>
<protein>
    <submittedName>
        <fullName evidence="1">Aspartate/glutamate racemase family protein</fullName>
    </submittedName>
</protein>
<sequence>MFHIGALAPTLDSGAELLRRVRAGGAARLGTRPHPELTLSWAPLATASTPWQRGDVETVRTQLALSSVRLREAGAHFFVCTDDTAYVPLEAPGAELAIPGLHAAPVVAAEAQRLGFARVGVLGTRWTLGWARYADHLAPMGISAVPLPLWEETTLHSIIFDELVHGRYSLQSRDVVLGILEGLRREGCQAVVLGCQELTSLVTPASSPLPLLDTTTLLADAALAVAVGDAPLPLWRGGLHESGAWTPQSHEHHHAR</sequence>
<evidence type="ECO:0000313" key="2">
    <source>
        <dbReference type="Proteomes" id="UP000293291"/>
    </source>
</evidence>
<proteinExistence type="predicted"/>
<dbReference type="RefSeq" id="WP_129455347.1">
    <property type="nucleotide sequence ID" value="NZ_JACXYX010000001.1"/>
</dbReference>
<dbReference type="Gene3D" id="3.40.50.1860">
    <property type="match status" value="2"/>
</dbReference>
<dbReference type="Proteomes" id="UP000293291">
    <property type="component" value="Unassembled WGS sequence"/>
</dbReference>
<dbReference type="Pfam" id="PF01177">
    <property type="entry name" value="Asp_Glu_race"/>
    <property type="match status" value="1"/>
</dbReference>
<dbReference type="InterPro" id="IPR001920">
    <property type="entry name" value="Asp/Glu_race"/>
</dbReference>
<name>A0A4V1RMG8_9ACTN</name>
<dbReference type="SUPFAM" id="SSF53681">
    <property type="entry name" value="Aspartate/glutamate racemase"/>
    <property type="match status" value="1"/>
</dbReference>